<dbReference type="Proteomes" id="UP000242877">
    <property type="component" value="Unassembled WGS sequence"/>
</dbReference>
<dbReference type="VEuPathDB" id="FungiDB:AAP_02783"/>
<proteinExistence type="predicted"/>
<evidence type="ECO:0000256" key="1">
    <source>
        <dbReference type="SAM" id="MobiDB-lite"/>
    </source>
</evidence>
<keyword evidence="2" id="KW-0472">Membrane</keyword>
<keyword evidence="2" id="KW-0812">Transmembrane</keyword>
<dbReference type="AlphaFoldDB" id="A0A167ZID7"/>
<evidence type="ECO:0000313" key="4">
    <source>
        <dbReference type="Proteomes" id="UP000242877"/>
    </source>
</evidence>
<evidence type="ECO:0000313" key="3">
    <source>
        <dbReference type="EMBL" id="KZZ92702.1"/>
    </source>
</evidence>
<protein>
    <submittedName>
        <fullName evidence="3">Uncharacterized protein</fullName>
    </submittedName>
</protein>
<dbReference type="OrthoDB" id="10267127at2759"/>
<sequence>MHNANAHPTHRHRPSSNAVATEHNRSPWLDPLFYGEGVADEKSRQQKAAAAAAARSRHSHTSSISSNPGNSAAFTPEAAEAVEAGTAQNFSSRKSSRDYSKWEAARGRRGLVSFAKNGWAKIKEPAPGDMGYTPHGVYYGGSGGGGRGFFTSCIRSPRRLFRPRTLLWLTVLFVLWFTYTKMIGTFRYYQEEHLILKSLDWRNRERVGGWFGSNKIPEFPDLVYMKELDHSLLPAPRAAPLEKRSSKRLVIVGDCKNFSTTLNFPRRTMTT</sequence>
<dbReference type="EMBL" id="AZGZ01000010">
    <property type="protein sequence ID" value="KZZ92702.1"/>
    <property type="molecule type" value="Genomic_DNA"/>
</dbReference>
<accession>A0A167ZID7</accession>
<organism evidence="3 4">
    <name type="scientific">Ascosphaera apis ARSEF 7405</name>
    <dbReference type="NCBI Taxonomy" id="392613"/>
    <lineage>
        <taxon>Eukaryota</taxon>
        <taxon>Fungi</taxon>
        <taxon>Dikarya</taxon>
        <taxon>Ascomycota</taxon>
        <taxon>Pezizomycotina</taxon>
        <taxon>Eurotiomycetes</taxon>
        <taxon>Eurotiomycetidae</taxon>
        <taxon>Onygenales</taxon>
        <taxon>Ascosphaeraceae</taxon>
        <taxon>Ascosphaera</taxon>
    </lineage>
</organism>
<name>A0A167ZID7_9EURO</name>
<reference evidence="3 4" key="1">
    <citation type="journal article" date="2016" name="Genome Biol. Evol.">
        <title>Divergent and convergent evolution of fungal pathogenicity.</title>
        <authorList>
            <person name="Shang Y."/>
            <person name="Xiao G."/>
            <person name="Zheng P."/>
            <person name="Cen K."/>
            <person name="Zhan S."/>
            <person name="Wang C."/>
        </authorList>
    </citation>
    <scope>NUCLEOTIDE SEQUENCE [LARGE SCALE GENOMIC DNA]</scope>
    <source>
        <strain evidence="3 4">ARSEF 7405</strain>
    </source>
</reference>
<gene>
    <name evidence="3" type="ORF">AAP_02783</name>
</gene>
<evidence type="ECO:0000256" key="2">
    <source>
        <dbReference type="SAM" id="Phobius"/>
    </source>
</evidence>
<keyword evidence="4" id="KW-1185">Reference proteome</keyword>
<feature type="compositionally biased region" description="Low complexity" evidence="1">
    <location>
        <begin position="61"/>
        <end position="73"/>
    </location>
</feature>
<comment type="caution">
    <text evidence="3">The sequence shown here is derived from an EMBL/GenBank/DDBJ whole genome shotgun (WGS) entry which is preliminary data.</text>
</comment>
<feature type="region of interest" description="Disordered" evidence="1">
    <location>
        <begin position="1"/>
        <end position="73"/>
    </location>
</feature>
<feature type="transmembrane region" description="Helical" evidence="2">
    <location>
        <begin position="165"/>
        <end position="189"/>
    </location>
</feature>
<keyword evidence="2" id="KW-1133">Transmembrane helix</keyword>